<accession>A0A9W6R224</accession>
<feature type="transmembrane region" description="Helical" evidence="1">
    <location>
        <begin position="110"/>
        <end position="129"/>
    </location>
</feature>
<reference evidence="2" key="1">
    <citation type="submission" date="2023-03" db="EMBL/GenBank/DDBJ databases">
        <title>Amycolatopsis taiwanensis NBRC 103393.</title>
        <authorList>
            <person name="Ichikawa N."/>
            <person name="Sato H."/>
            <person name="Tonouchi N."/>
        </authorList>
    </citation>
    <scope>NUCLEOTIDE SEQUENCE</scope>
    <source>
        <strain evidence="2">NBRC 103393</strain>
    </source>
</reference>
<sequence>MWTITAALLLGAALLWGSSRLVWTAQTRDAGIRGIVLDTRIGDQVASALVPLAVLALAGVAGMVATGGWARRVLSVVLVAAGAAMCWVAVDGAHWSGYPTGAPVTEIVTGRGLALLAGILVIAGGLLGVRYARVMPRLGAQYSAPSVKKPARDADAELWEALSEGEDPTTDR</sequence>
<evidence type="ECO:0000313" key="2">
    <source>
        <dbReference type="EMBL" id="GLY66227.1"/>
    </source>
</evidence>
<keyword evidence="1" id="KW-0812">Transmembrane</keyword>
<keyword evidence="1" id="KW-1133">Transmembrane helix</keyword>
<name>A0A9W6R224_9PSEU</name>
<gene>
    <name evidence="2" type="ORF">Atai01_28460</name>
</gene>
<keyword evidence="1" id="KW-0472">Membrane</keyword>
<evidence type="ECO:0008006" key="4">
    <source>
        <dbReference type="Google" id="ProtNLM"/>
    </source>
</evidence>
<feature type="transmembrane region" description="Helical" evidence="1">
    <location>
        <begin position="48"/>
        <end position="66"/>
    </location>
</feature>
<dbReference type="InterPro" id="IPR019051">
    <property type="entry name" value="Trp_biosyn_TM_oprn/chp"/>
</dbReference>
<dbReference type="EMBL" id="BSTI01000005">
    <property type="protein sequence ID" value="GLY66227.1"/>
    <property type="molecule type" value="Genomic_DNA"/>
</dbReference>
<organism evidence="2 3">
    <name type="scientific">Amycolatopsis taiwanensis</name>
    <dbReference type="NCBI Taxonomy" id="342230"/>
    <lineage>
        <taxon>Bacteria</taxon>
        <taxon>Bacillati</taxon>
        <taxon>Actinomycetota</taxon>
        <taxon>Actinomycetes</taxon>
        <taxon>Pseudonocardiales</taxon>
        <taxon>Pseudonocardiaceae</taxon>
        <taxon>Amycolatopsis</taxon>
    </lineage>
</organism>
<dbReference type="AlphaFoldDB" id="A0A9W6R224"/>
<evidence type="ECO:0000256" key="1">
    <source>
        <dbReference type="SAM" id="Phobius"/>
    </source>
</evidence>
<comment type="caution">
    <text evidence="2">The sequence shown here is derived from an EMBL/GenBank/DDBJ whole genome shotgun (WGS) entry which is preliminary data.</text>
</comment>
<feature type="transmembrane region" description="Helical" evidence="1">
    <location>
        <begin position="73"/>
        <end position="90"/>
    </location>
</feature>
<dbReference type="Proteomes" id="UP001165136">
    <property type="component" value="Unassembled WGS sequence"/>
</dbReference>
<dbReference type="Pfam" id="PF09534">
    <property type="entry name" value="Trp_oprn_chp"/>
    <property type="match status" value="1"/>
</dbReference>
<keyword evidence="3" id="KW-1185">Reference proteome</keyword>
<protein>
    <recommendedName>
        <fullName evidence="4">Trp biosynthesis protein</fullName>
    </recommendedName>
</protein>
<evidence type="ECO:0000313" key="3">
    <source>
        <dbReference type="Proteomes" id="UP001165136"/>
    </source>
</evidence>
<proteinExistence type="predicted"/>